<accession>A0A1B6CKN7</accession>
<sequence length="148" mass="17031">MTSVMNKFAVVDFHSFKNDSSYVVKELSVVNVGDLTSRHFLFKPPGEDKDVKTSDWLTRNIHGLLWDAGDLEYSELRDVVTRNTFNSEYIYCKGEEKCVFLEKLLLRPVFDLNTFDCPSSDRLVGQVADCGNHRENLERSCTQLKSLR</sequence>
<gene>
    <name evidence="1" type="ORF">g.69</name>
</gene>
<protein>
    <submittedName>
        <fullName evidence="1">Uncharacterized protein</fullName>
    </submittedName>
</protein>
<evidence type="ECO:0000313" key="1">
    <source>
        <dbReference type="EMBL" id="JAS14017.1"/>
    </source>
</evidence>
<feature type="non-terminal residue" evidence="1">
    <location>
        <position position="148"/>
    </location>
</feature>
<proteinExistence type="predicted"/>
<reference evidence="1" key="1">
    <citation type="submission" date="2015-12" db="EMBL/GenBank/DDBJ databases">
        <title>De novo transcriptome assembly of four potential Pierce s Disease insect vectors from Arizona vineyards.</title>
        <authorList>
            <person name="Tassone E.E."/>
        </authorList>
    </citation>
    <scope>NUCLEOTIDE SEQUENCE</scope>
</reference>
<dbReference type="EMBL" id="GEDC01023281">
    <property type="protein sequence ID" value="JAS14017.1"/>
    <property type="molecule type" value="Transcribed_RNA"/>
</dbReference>
<dbReference type="AlphaFoldDB" id="A0A1B6CKN7"/>
<name>A0A1B6CKN7_9HEMI</name>
<organism evidence="1">
    <name type="scientific">Clastoptera arizonana</name>
    <name type="common">Arizona spittle bug</name>
    <dbReference type="NCBI Taxonomy" id="38151"/>
    <lineage>
        <taxon>Eukaryota</taxon>
        <taxon>Metazoa</taxon>
        <taxon>Ecdysozoa</taxon>
        <taxon>Arthropoda</taxon>
        <taxon>Hexapoda</taxon>
        <taxon>Insecta</taxon>
        <taxon>Pterygota</taxon>
        <taxon>Neoptera</taxon>
        <taxon>Paraneoptera</taxon>
        <taxon>Hemiptera</taxon>
        <taxon>Auchenorrhyncha</taxon>
        <taxon>Cercopoidea</taxon>
        <taxon>Clastopteridae</taxon>
        <taxon>Clastoptera</taxon>
    </lineage>
</organism>